<name>A0ABP7IE58_9ACTN</name>
<comment type="caution">
    <text evidence="3">The sequence shown here is derived from an EMBL/GenBank/DDBJ whole genome shotgun (WGS) entry which is preliminary data.</text>
</comment>
<evidence type="ECO:0000313" key="4">
    <source>
        <dbReference type="Proteomes" id="UP001501009"/>
    </source>
</evidence>
<reference evidence="4" key="1">
    <citation type="journal article" date="2019" name="Int. J. Syst. Evol. Microbiol.">
        <title>The Global Catalogue of Microorganisms (GCM) 10K type strain sequencing project: providing services to taxonomists for standard genome sequencing and annotation.</title>
        <authorList>
            <consortium name="The Broad Institute Genomics Platform"/>
            <consortium name="The Broad Institute Genome Sequencing Center for Infectious Disease"/>
            <person name="Wu L."/>
            <person name="Ma J."/>
        </authorList>
    </citation>
    <scope>NUCLEOTIDE SEQUENCE [LARGE SCALE GENOMIC DNA]</scope>
    <source>
        <strain evidence="4">JCM 17138</strain>
    </source>
</reference>
<feature type="transmembrane region" description="Helical" evidence="2">
    <location>
        <begin position="6"/>
        <end position="35"/>
    </location>
</feature>
<protein>
    <submittedName>
        <fullName evidence="3">Uncharacterized protein</fullName>
    </submittedName>
</protein>
<gene>
    <name evidence="3" type="ORF">GCM10022403_057010</name>
</gene>
<keyword evidence="2" id="KW-0472">Membrane</keyword>
<accession>A0ABP7IE58</accession>
<keyword evidence="4" id="KW-1185">Reference proteome</keyword>
<proteinExistence type="predicted"/>
<evidence type="ECO:0000313" key="3">
    <source>
        <dbReference type="EMBL" id="GAA3816125.1"/>
    </source>
</evidence>
<evidence type="ECO:0000256" key="2">
    <source>
        <dbReference type="SAM" id="Phobius"/>
    </source>
</evidence>
<sequence length="74" mass="8239">MLAKFGFLGMAILVLGGLVVMTLAGWLLVLAVSLYRRWRYPPRSAELGERSGETFEETSQDSLGGFTWTTDDPR</sequence>
<dbReference type="Proteomes" id="UP001501009">
    <property type="component" value="Unassembled WGS sequence"/>
</dbReference>
<feature type="region of interest" description="Disordered" evidence="1">
    <location>
        <begin position="47"/>
        <end position="74"/>
    </location>
</feature>
<keyword evidence="2" id="KW-0812">Transmembrane</keyword>
<dbReference type="EMBL" id="BAABDE010000022">
    <property type="protein sequence ID" value="GAA3816125.1"/>
    <property type="molecule type" value="Genomic_DNA"/>
</dbReference>
<evidence type="ECO:0000256" key="1">
    <source>
        <dbReference type="SAM" id="MobiDB-lite"/>
    </source>
</evidence>
<organism evidence="3 4">
    <name type="scientific">Streptomyces coacervatus</name>
    <dbReference type="NCBI Taxonomy" id="647381"/>
    <lineage>
        <taxon>Bacteria</taxon>
        <taxon>Bacillati</taxon>
        <taxon>Actinomycetota</taxon>
        <taxon>Actinomycetes</taxon>
        <taxon>Kitasatosporales</taxon>
        <taxon>Streptomycetaceae</taxon>
        <taxon>Streptomyces</taxon>
    </lineage>
</organism>
<keyword evidence="2" id="KW-1133">Transmembrane helix</keyword>